<keyword evidence="2" id="KW-1185">Reference proteome</keyword>
<organism evidence="1 2">
    <name type="scientific">Peronospora destructor</name>
    <dbReference type="NCBI Taxonomy" id="86335"/>
    <lineage>
        <taxon>Eukaryota</taxon>
        <taxon>Sar</taxon>
        <taxon>Stramenopiles</taxon>
        <taxon>Oomycota</taxon>
        <taxon>Peronosporomycetes</taxon>
        <taxon>Peronosporales</taxon>
        <taxon>Peronosporaceae</taxon>
        <taxon>Peronospora</taxon>
    </lineage>
</organism>
<dbReference type="EMBL" id="CANTFM010000009">
    <property type="protein sequence ID" value="CAI5708173.1"/>
    <property type="molecule type" value="Genomic_DNA"/>
</dbReference>
<name>A0AAV0SWU3_9STRA</name>
<gene>
    <name evidence="1" type="ORF">PDE001_LOCUS25</name>
</gene>
<evidence type="ECO:0000313" key="1">
    <source>
        <dbReference type="EMBL" id="CAI5708173.1"/>
    </source>
</evidence>
<evidence type="ECO:0000313" key="2">
    <source>
        <dbReference type="Proteomes" id="UP001162029"/>
    </source>
</evidence>
<dbReference type="AlphaFoldDB" id="A0AAV0SWU3"/>
<comment type="caution">
    <text evidence="1">The sequence shown here is derived from an EMBL/GenBank/DDBJ whole genome shotgun (WGS) entry which is preliminary data.</text>
</comment>
<reference evidence="1" key="1">
    <citation type="submission" date="2022-12" db="EMBL/GenBank/DDBJ databases">
        <authorList>
            <person name="Webb A."/>
        </authorList>
    </citation>
    <scope>NUCLEOTIDE SEQUENCE</scope>
    <source>
        <strain evidence="1">Pd1</strain>
    </source>
</reference>
<sequence>MTFPNFINYRLQSRGKGADDEEKHQALCWQTSVQEYALFLLTQKLTAMISQQAKLLAVLVADCDGRTAKHIFWAKATAYQHSELDGLLCTS</sequence>
<proteinExistence type="predicted"/>
<dbReference type="Proteomes" id="UP001162029">
    <property type="component" value="Unassembled WGS sequence"/>
</dbReference>
<protein>
    <submittedName>
        <fullName evidence="1">Uncharacterized protein</fullName>
    </submittedName>
</protein>
<accession>A0AAV0SWU3</accession>